<gene>
    <name evidence="1" type="ORF">g.182923</name>
</gene>
<evidence type="ECO:0000313" key="1">
    <source>
        <dbReference type="EMBL" id="MBY69889.1"/>
    </source>
</evidence>
<name>A0A2S2PWT8_9HEMI</name>
<accession>A0A2S2PWT8</accession>
<organism evidence="1">
    <name type="scientific">Sipha flava</name>
    <name type="common">yellow sugarcane aphid</name>
    <dbReference type="NCBI Taxonomy" id="143950"/>
    <lineage>
        <taxon>Eukaryota</taxon>
        <taxon>Metazoa</taxon>
        <taxon>Ecdysozoa</taxon>
        <taxon>Arthropoda</taxon>
        <taxon>Hexapoda</taxon>
        <taxon>Insecta</taxon>
        <taxon>Pterygota</taxon>
        <taxon>Neoptera</taxon>
        <taxon>Paraneoptera</taxon>
        <taxon>Hemiptera</taxon>
        <taxon>Sternorrhyncha</taxon>
        <taxon>Aphidomorpha</taxon>
        <taxon>Aphidoidea</taxon>
        <taxon>Aphididae</taxon>
        <taxon>Sipha</taxon>
    </lineage>
</organism>
<sequence>MSRCPYKKLSIITFEYPSIFSIHNLYSGINIKMLRTICFYYLVNMKLSRFIVGLGQFSSLIRDKNDKKTFYHETPTVRNQNFYCQEFNVKELGNTVLMYFMNLTVLLIAF</sequence>
<dbReference type="EMBL" id="GGMS01000686">
    <property type="protein sequence ID" value="MBY69889.1"/>
    <property type="molecule type" value="Transcribed_RNA"/>
</dbReference>
<protein>
    <submittedName>
        <fullName evidence="1">Uncharacterized protein</fullName>
    </submittedName>
</protein>
<dbReference type="AlphaFoldDB" id="A0A2S2PWT8"/>
<reference evidence="1" key="1">
    <citation type="submission" date="2018-04" db="EMBL/GenBank/DDBJ databases">
        <title>Transcriptome assembly of Sipha flava.</title>
        <authorList>
            <person name="Scully E.D."/>
            <person name="Geib S.M."/>
            <person name="Palmer N.A."/>
            <person name="Koch K."/>
            <person name="Bradshaw J."/>
            <person name="Heng-Moss T."/>
            <person name="Sarath G."/>
        </authorList>
    </citation>
    <scope>NUCLEOTIDE SEQUENCE</scope>
</reference>
<proteinExistence type="predicted"/>